<gene>
    <name evidence="1" type="ORF">FPZ12_003080</name>
</gene>
<dbReference type="Pfam" id="PF18855">
    <property type="entry name" value="baeRF_family11"/>
    <property type="match status" value="1"/>
</dbReference>
<dbReference type="AlphaFoldDB" id="A0A5N0VIE5"/>
<dbReference type="EMBL" id="VMNW02000003">
    <property type="protein sequence ID" value="KAA9165955.1"/>
    <property type="molecule type" value="Genomic_DNA"/>
</dbReference>
<name>A0A5N0VIE5_9PSEU</name>
<reference evidence="1" key="1">
    <citation type="submission" date="2019-09" db="EMBL/GenBank/DDBJ databases">
        <authorList>
            <person name="Teo W.F.A."/>
            <person name="Duangmal K."/>
        </authorList>
    </citation>
    <scope>NUCLEOTIDE SEQUENCE [LARGE SCALE GENOMIC DNA]</scope>
    <source>
        <strain evidence="1">K81G1</strain>
    </source>
</reference>
<accession>A0A5N0VIE5</accession>
<protein>
    <submittedName>
        <fullName evidence="1">Uncharacterized protein</fullName>
    </submittedName>
</protein>
<proteinExistence type="predicted"/>
<organism evidence="1 2">
    <name type="scientific">Amycolatopsis acidicola</name>
    <dbReference type="NCBI Taxonomy" id="2596893"/>
    <lineage>
        <taxon>Bacteria</taxon>
        <taxon>Bacillati</taxon>
        <taxon>Actinomycetota</taxon>
        <taxon>Actinomycetes</taxon>
        <taxon>Pseudonocardiales</taxon>
        <taxon>Pseudonocardiaceae</taxon>
        <taxon>Amycolatopsis</taxon>
    </lineage>
</organism>
<dbReference type="Proteomes" id="UP000319769">
    <property type="component" value="Unassembled WGS sequence"/>
</dbReference>
<evidence type="ECO:0000313" key="2">
    <source>
        <dbReference type="Proteomes" id="UP000319769"/>
    </source>
</evidence>
<keyword evidence="2" id="KW-1185">Reference proteome</keyword>
<comment type="caution">
    <text evidence="1">The sequence shown here is derived from an EMBL/GenBank/DDBJ whole genome shotgun (WGS) entry which is preliminary data.</text>
</comment>
<dbReference type="RefSeq" id="WP_144748652.1">
    <property type="nucleotide sequence ID" value="NZ_VMNW02000003.1"/>
</dbReference>
<dbReference type="InterPro" id="IPR041638">
    <property type="entry name" value="BaeRF_family11"/>
</dbReference>
<evidence type="ECO:0000313" key="1">
    <source>
        <dbReference type="EMBL" id="KAA9165955.1"/>
    </source>
</evidence>
<sequence>MSLHTDMPTPAQVTRLLTTRSPVAVSLYLPTQPEGPGDGERIDLKNLAGEAGAQLREGDAGRDELASVEEQLADLVEDDEFWRFQARSLAVFVTPAGLTTFRLPNQLSRSVEVSDRFHVKPLLRALTFTQAAFVLELAQGSVRLLEVVPELRPAEVAVPGLPTDVASAVGKSSIADRAPVGRLQGSEGQKVRMRQYARQVDQAIRPILAGQAVPLILAAVEPLDGIFRSVCSYPHLAPTTISPSGGDTQLIENARRVLDEVHAGELREARELFEQRTSQGRTVTDTADVARFATAGAVGTLFVDIDATVSGLVDEQTGEIEFREGDSVDYGVLDEIARRVWLTGGRILAVRREDVPGGGETAAILRFAPGA</sequence>
<dbReference type="OrthoDB" id="242138at2"/>